<dbReference type="GO" id="GO:0006368">
    <property type="term" value="P:transcription elongation by RNA polymerase II"/>
    <property type="evidence" value="ECO:0007669"/>
    <property type="project" value="InterPro"/>
</dbReference>
<evidence type="ECO:0000313" key="5">
    <source>
        <dbReference type="EMBL" id="GBF92417.1"/>
    </source>
</evidence>
<evidence type="ECO:0000256" key="4">
    <source>
        <dbReference type="SAM" id="MobiDB-lite"/>
    </source>
</evidence>
<feature type="region of interest" description="Disordered" evidence="4">
    <location>
        <begin position="414"/>
        <end position="450"/>
    </location>
</feature>
<organism evidence="5 6">
    <name type="scientific">Raphidocelis subcapitata</name>
    <dbReference type="NCBI Taxonomy" id="307507"/>
    <lineage>
        <taxon>Eukaryota</taxon>
        <taxon>Viridiplantae</taxon>
        <taxon>Chlorophyta</taxon>
        <taxon>core chlorophytes</taxon>
        <taxon>Chlorophyceae</taxon>
        <taxon>CS clade</taxon>
        <taxon>Sphaeropleales</taxon>
        <taxon>Selenastraceae</taxon>
        <taxon>Raphidocelis</taxon>
    </lineage>
</organism>
<evidence type="ECO:0000256" key="1">
    <source>
        <dbReference type="ARBA" id="ARBA00004123"/>
    </source>
</evidence>
<feature type="compositionally biased region" description="Low complexity" evidence="4">
    <location>
        <begin position="56"/>
        <end position="76"/>
    </location>
</feature>
<reference evidence="5 6" key="1">
    <citation type="journal article" date="2018" name="Sci. Rep.">
        <title>Raphidocelis subcapitata (=Pseudokirchneriella subcapitata) provides an insight into genome evolution and environmental adaptations in the Sphaeropleales.</title>
        <authorList>
            <person name="Suzuki S."/>
            <person name="Yamaguchi H."/>
            <person name="Nakajima N."/>
            <person name="Kawachi M."/>
        </authorList>
    </citation>
    <scope>NUCLEOTIDE SEQUENCE [LARGE SCALE GENOMIC DNA]</scope>
    <source>
        <strain evidence="5 6">NIES-35</strain>
    </source>
</reference>
<keyword evidence="6" id="KW-1185">Reference proteome</keyword>
<dbReference type="Proteomes" id="UP000247498">
    <property type="component" value="Unassembled WGS sequence"/>
</dbReference>
<dbReference type="PANTHER" id="PTHR23188:SF12">
    <property type="entry name" value="RNA POLYMERASE II-ASSOCIATED FACTOR 1 HOMOLOG"/>
    <property type="match status" value="1"/>
</dbReference>
<dbReference type="AlphaFoldDB" id="A0A2V0P5F9"/>
<comment type="caution">
    <text evidence="5">The sequence shown here is derived from an EMBL/GenBank/DDBJ whole genome shotgun (WGS) entry which is preliminary data.</text>
</comment>
<feature type="compositionally biased region" description="Low complexity" evidence="4">
    <location>
        <begin position="26"/>
        <end position="35"/>
    </location>
</feature>
<accession>A0A2V0P5F9</accession>
<feature type="compositionally biased region" description="Gly residues" evidence="4">
    <location>
        <begin position="41"/>
        <end position="55"/>
    </location>
</feature>
<sequence length="450" mass="47900">MAQLGAPPMGPPGAGARPPPPPPAGNGPARQQQQQQHHRSGGGGSRSGGGSGSGGAPRARPAGGAPAPAAAAAAAAATSELDSRLRRDTPFICNIQFKNDLPEIPADPKLLLSLPEPSELSAFRLTSLERQTRRNLPLPADLGVPITLLDADRYNVPAPGEAGPLHPRDAALVEAEVRMPGQGPSPAKPKRFAGKAVEVSWLMRTTYVSATEEAAAAAGRRPGAARVAGEEGGDLSREGQIEEIEASFAAAQLPIVSHPRKCGVTALEVLPVLPDLERWPHKYIQVTFDEEPTIDGAMAAVPDPKLRRQLSDRTMLKSYNLAQGEGAAQVPALAMLVPKGALESARAGDPSGLPPSQSAGDLEGDYLWDQEYAWSQAGRRERDVGAQDAYLMRAEEDKIAYSVFAMDKLLCRKRKRRAEDDPVPEKVVLTNREPNAAEQEEQEERRHPDA</sequence>
<proteinExistence type="inferred from homology"/>
<dbReference type="Pfam" id="PF03985">
    <property type="entry name" value="Paf1"/>
    <property type="match status" value="1"/>
</dbReference>
<dbReference type="STRING" id="307507.A0A2V0P5F9"/>
<dbReference type="GO" id="GO:0016593">
    <property type="term" value="C:Cdc73/Paf1 complex"/>
    <property type="evidence" value="ECO:0007669"/>
    <property type="project" value="InterPro"/>
</dbReference>
<name>A0A2V0P5F9_9CHLO</name>
<evidence type="ECO:0000256" key="3">
    <source>
        <dbReference type="ARBA" id="ARBA00023242"/>
    </source>
</evidence>
<keyword evidence="3" id="KW-0539">Nucleus</keyword>
<evidence type="ECO:0000313" key="6">
    <source>
        <dbReference type="Proteomes" id="UP000247498"/>
    </source>
</evidence>
<evidence type="ECO:0000256" key="2">
    <source>
        <dbReference type="ARBA" id="ARBA00007560"/>
    </source>
</evidence>
<feature type="region of interest" description="Disordered" evidence="4">
    <location>
        <begin position="1"/>
        <end position="76"/>
    </location>
</feature>
<comment type="similarity">
    <text evidence="2">Belongs to the PAF1 family.</text>
</comment>
<gene>
    <name evidence="5" type="ORF">Rsub_04521</name>
</gene>
<dbReference type="EMBL" id="BDRX01000032">
    <property type="protein sequence ID" value="GBF92417.1"/>
    <property type="molecule type" value="Genomic_DNA"/>
</dbReference>
<dbReference type="InterPro" id="IPR007133">
    <property type="entry name" value="RNA_pol_II-assoc_Paf1"/>
</dbReference>
<dbReference type="InParanoid" id="A0A2V0P5F9"/>
<protein>
    <submittedName>
        <fullName evidence="5">RNA polymerase II-associated factor</fullName>
    </submittedName>
</protein>
<dbReference type="FunCoup" id="A0A2V0P5F9">
    <property type="interactions" value="1878"/>
</dbReference>
<dbReference type="GO" id="GO:0000993">
    <property type="term" value="F:RNA polymerase II complex binding"/>
    <property type="evidence" value="ECO:0007669"/>
    <property type="project" value="TreeGrafter"/>
</dbReference>
<dbReference type="PANTHER" id="PTHR23188">
    <property type="entry name" value="RNA POLYMERASE II-ASSOCIATED FACTOR 1 HOMOLOG"/>
    <property type="match status" value="1"/>
</dbReference>
<dbReference type="OrthoDB" id="10260285at2759"/>
<dbReference type="GO" id="GO:0003682">
    <property type="term" value="F:chromatin binding"/>
    <property type="evidence" value="ECO:0007669"/>
    <property type="project" value="TreeGrafter"/>
</dbReference>
<comment type="subcellular location">
    <subcellularLocation>
        <location evidence="1">Nucleus</location>
    </subcellularLocation>
</comment>